<evidence type="ECO:0000256" key="4">
    <source>
        <dbReference type="ARBA" id="ARBA00022490"/>
    </source>
</evidence>
<keyword evidence="8 10" id="KW-0648">Protein biosynthesis</keyword>
<reference evidence="14" key="2">
    <citation type="journal article" date="2017" name="Genome Announc.">
        <title>Genome sequences of Cyberlindnera fabianii 65, Pichia kudriavzevii 129, and Saccharomyces cerevisiae 131 isolated from fermented masau fruits in Zimbabwe.</title>
        <authorList>
            <person name="van Rijswijck I.M.H."/>
            <person name="Derks M.F.L."/>
            <person name="Abee T."/>
            <person name="de Ridder D."/>
            <person name="Smid E.J."/>
        </authorList>
    </citation>
    <scope>NUCLEOTIDE SEQUENCE [LARGE SCALE GENOMIC DNA]</scope>
    <source>
        <strain evidence="14">65</strain>
    </source>
</reference>
<sequence>MVKYTEEQLVELRSTAVVPTLVDFEAFTKAIEEQRLFDEQHADEHAQRRRSSAHGTRPVFRYSRMKPREKVFAKPDEDGWFNVDNKKKKGSISGEEATTQRDEFRETVAPAVQKKKLAATMQVDSRDLTADKPKKVFNAFAALDSEEDESDEDED</sequence>
<evidence type="ECO:0000256" key="10">
    <source>
        <dbReference type="RuleBase" id="RU363005"/>
    </source>
</evidence>
<gene>
    <name evidence="13" type="ORF">BON22_2287</name>
    <name evidence="12" type="ORF">CYFA0S_04e00562g</name>
</gene>
<name>A0A061ARX9_CYBFA</name>
<evidence type="ECO:0000256" key="1">
    <source>
        <dbReference type="ARBA" id="ARBA00004496"/>
    </source>
</evidence>
<dbReference type="InterPro" id="IPR031456">
    <property type="entry name" value="Caf20"/>
</dbReference>
<dbReference type="VEuPathDB" id="FungiDB:BON22_2287"/>
<dbReference type="OrthoDB" id="3995390at2759"/>
<evidence type="ECO:0000313" key="14">
    <source>
        <dbReference type="Proteomes" id="UP000189513"/>
    </source>
</evidence>
<evidence type="ECO:0000256" key="7">
    <source>
        <dbReference type="ARBA" id="ARBA00022845"/>
    </source>
</evidence>
<evidence type="ECO:0000256" key="3">
    <source>
        <dbReference type="ARBA" id="ARBA00020270"/>
    </source>
</evidence>
<dbReference type="GO" id="GO:0005737">
    <property type="term" value="C:cytoplasm"/>
    <property type="evidence" value="ECO:0007669"/>
    <property type="project" value="UniProtKB-SubCell"/>
</dbReference>
<comment type="subcellular location">
    <subcellularLocation>
        <location evidence="1 10">Cytoplasm</location>
    </subcellularLocation>
</comment>
<accession>A0A061ARX9</accession>
<keyword evidence="9 10" id="KW-0652">Protein synthesis inhibitor</keyword>
<dbReference type="AlphaFoldDB" id="A0A061ARX9"/>
<dbReference type="STRING" id="36022.A0A061ARX9"/>
<comment type="function">
    <text evidence="10">Acts as an inhibitor of cap-dependent translation. Competes with eIF4G1 and EAP1 for binding to eIF4E and interferes with the formation of the eIF4F complex, inhibiting translation and stabilizing mRNA.</text>
</comment>
<keyword evidence="4 10" id="KW-0963">Cytoplasm</keyword>
<keyword evidence="5 10" id="KW-0396">Initiation factor</keyword>
<evidence type="ECO:0000313" key="13">
    <source>
        <dbReference type="EMBL" id="ONH67509.1"/>
    </source>
</evidence>
<evidence type="ECO:0000256" key="8">
    <source>
        <dbReference type="ARBA" id="ARBA00022917"/>
    </source>
</evidence>
<dbReference type="OMA" id="GRPKVKH"/>
<feature type="region of interest" description="Disordered" evidence="11">
    <location>
        <begin position="39"/>
        <end position="60"/>
    </location>
</feature>
<protein>
    <recommendedName>
        <fullName evidence="3 10">Cap-associated protein CAF20</fullName>
    </recommendedName>
</protein>
<dbReference type="EMBL" id="LK052889">
    <property type="protein sequence ID" value="CDR39919.1"/>
    <property type="molecule type" value="Genomic_DNA"/>
</dbReference>
<evidence type="ECO:0000256" key="2">
    <source>
        <dbReference type="ARBA" id="ARBA00006057"/>
    </source>
</evidence>
<dbReference type="EMBL" id="MPUK01000004">
    <property type="protein sequence ID" value="ONH67509.1"/>
    <property type="molecule type" value="Genomic_DNA"/>
</dbReference>
<dbReference type="Proteomes" id="UP000189513">
    <property type="component" value="Unassembled WGS sequence"/>
</dbReference>
<evidence type="ECO:0000256" key="11">
    <source>
        <dbReference type="SAM" id="MobiDB-lite"/>
    </source>
</evidence>
<keyword evidence="7 10" id="KW-0810">Translation regulation</keyword>
<organism evidence="12">
    <name type="scientific">Cyberlindnera fabianii</name>
    <name type="common">Yeast</name>
    <name type="synonym">Hansenula fabianii</name>
    <dbReference type="NCBI Taxonomy" id="36022"/>
    <lineage>
        <taxon>Eukaryota</taxon>
        <taxon>Fungi</taxon>
        <taxon>Dikarya</taxon>
        <taxon>Ascomycota</taxon>
        <taxon>Saccharomycotina</taxon>
        <taxon>Saccharomycetes</taxon>
        <taxon>Phaffomycetales</taxon>
        <taxon>Phaffomycetaceae</taxon>
        <taxon>Cyberlindnera</taxon>
    </lineage>
</organism>
<dbReference type="Pfam" id="PF17052">
    <property type="entry name" value="CAF20"/>
    <property type="match status" value="1"/>
</dbReference>
<keyword evidence="14" id="KW-1185">Reference proteome</keyword>
<dbReference type="GO" id="GO:0017148">
    <property type="term" value="P:negative regulation of translation"/>
    <property type="evidence" value="ECO:0007669"/>
    <property type="project" value="UniProtKB-UniRule"/>
</dbReference>
<comment type="similarity">
    <text evidence="2 10">Belongs to the CAF20 family.</text>
</comment>
<evidence type="ECO:0000256" key="6">
    <source>
        <dbReference type="ARBA" id="ARBA00022553"/>
    </source>
</evidence>
<evidence type="ECO:0000256" key="5">
    <source>
        <dbReference type="ARBA" id="ARBA00022540"/>
    </source>
</evidence>
<reference evidence="12" key="1">
    <citation type="journal article" date="2014" name="Genome Announc.">
        <title>Genome sequence of the yeast Cyberlindnera fabianii (Hansenula fabianii).</title>
        <authorList>
            <person name="Freel K.C."/>
            <person name="Sarilar V."/>
            <person name="Neuveglise C."/>
            <person name="Devillers H."/>
            <person name="Friedrich A."/>
            <person name="Schacherer J."/>
        </authorList>
    </citation>
    <scope>NUCLEOTIDE SEQUENCE</scope>
    <source>
        <strain evidence="12">YJS4271</strain>
    </source>
</reference>
<dbReference type="GO" id="GO:0003743">
    <property type="term" value="F:translation initiation factor activity"/>
    <property type="evidence" value="ECO:0007669"/>
    <property type="project" value="UniProtKB-KW"/>
</dbReference>
<feature type="region of interest" description="Disordered" evidence="11">
    <location>
        <begin position="83"/>
        <end position="102"/>
    </location>
</feature>
<evidence type="ECO:0000256" key="9">
    <source>
        <dbReference type="ARBA" id="ARBA00023193"/>
    </source>
</evidence>
<evidence type="ECO:0000313" key="12">
    <source>
        <dbReference type="EMBL" id="CDR39919.1"/>
    </source>
</evidence>
<proteinExistence type="inferred from homology"/>
<dbReference type="GO" id="GO:0008190">
    <property type="term" value="F:eukaryotic initiation factor 4E binding"/>
    <property type="evidence" value="ECO:0007669"/>
    <property type="project" value="InterPro"/>
</dbReference>
<reference evidence="13" key="3">
    <citation type="submission" date="2017-01" db="EMBL/GenBank/DDBJ databases">
        <authorList>
            <person name="Mah S.A."/>
            <person name="Swanson W.J."/>
            <person name="Moy G.W."/>
            <person name="Vacquier V.D."/>
        </authorList>
    </citation>
    <scope>NUCLEOTIDE SEQUENCE [LARGE SCALE GENOMIC DNA]</scope>
    <source>
        <strain evidence="13">65</strain>
    </source>
</reference>
<keyword evidence="6" id="KW-0597">Phosphoprotein</keyword>